<sequence>MAAPAEITLDNLSGRWSMNLALSDPYDLILKAQGVNWLTRKVLTVGTFTLTIQETVDEAGLTHLVIDTKPGSGLPGTTERRVLNDEPSELTHPLFGKIRGRTKWLAPAELPSEWLGAGFEDGTVKTMLMTTDHLDIDAITYQAGAFQVIKEERRYVRNVEVQRGDESQRVKLVYDYLGPLEA</sequence>
<dbReference type="EMBL" id="JANBVO010000036">
    <property type="protein sequence ID" value="KAJ9137154.1"/>
    <property type="molecule type" value="Genomic_DNA"/>
</dbReference>
<evidence type="ECO:0000313" key="1">
    <source>
        <dbReference type="EMBL" id="KAJ9137154.1"/>
    </source>
</evidence>
<name>A0AA38RHI7_9PEZI</name>
<dbReference type="Proteomes" id="UP001174694">
    <property type="component" value="Unassembled WGS sequence"/>
</dbReference>
<dbReference type="PANTHER" id="PTHR38115:SF1">
    <property type="entry name" value="LIPOCALIN-LIKE DOMAIN-CONTAINING PROTEIN"/>
    <property type="match status" value="1"/>
</dbReference>
<keyword evidence="2" id="KW-1185">Reference proteome</keyword>
<evidence type="ECO:0000313" key="2">
    <source>
        <dbReference type="Proteomes" id="UP001174694"/>
    </source>
</evidence>
<protein>
    <submittedName>
        <fullName evidence="1">Calycin</fullName>
    </submittedName>
</protein>
<dbReference type="AlphaFoldDB" id="A0AA38RHI7"/>
<reference evidence="1" key="1">
    <citation type="submission" date="2022-07" db="EMBL/GenBank/DDBJ databases">
        <title>Fungi with potential for degradation of polypropylene.</title>
        <authorList>
            <person name="Gostincar C."/>
        </authorList>
    </citation>
    <scope>NUCLEOTIDE SEQUENCE</scope>
    <source>
        <strain evidence="1">EXF-13308</strain>
    </source>
</reference>
<gene>
    <name evidence="1" type="ORF">NKR23_g9297</name>
</gene>
<comment type="caution">
    <text evidence="1">The sequence shown here is derived from an EMBL/GenBank/DDBJ whole genome shotgun (WGS) entry which is preliminary data.</text>
</comment>
<proteinExistence type="predicted"/>
<dbReference type="InterPro" id="IPR053037">
    <property type="entry name" value="Pericyclase_pydY-like"/>
</dbReference>
<accession>A0AA38RHI7</accession>
<dbReference type="PANTHER" id="PTHR38115">
    <property type="entry name" value="LIPOCALIN-LIKE DOMAIN-CONTAINING PROTEIN"/>
    <property type="match status" value="1"/>
</dbReference>
<organism evidence="1 2">
    <name type="scientific">Pleurostoma richardsiae</name>
    <dbReference type="NCBI Taxonomy" id="41990"/>
    <lineage>
        <taxon>Eukaryota</taxon>
        <taxon>Fungi</taxon>
        <taxon>Dikarya</taxon>
        <taxon>Ascomycota</taxon>
        <taxon>Pezizomycotina</taxon>
        <taxon>Sordariomycetes</taxon>
        <taxon>Sordariomycetidae</taxon>
        <taxon>Calosphaeriales</taxon>
        <taxon>Pleurostomataceae</taxon>
        <taxon>Pleurostoma</taxon>
    </lineage>
</organism>